<dbReference type="GO" id="GO:0008270">
    <property type="term" value="F:zinc ion binding"/>
    <property type="evidence" value="ECO:0007669"/>
    <property type="project" value="UniProtKB-KW"/>
</dbReference>
<evidence type="ECO:0000256" key="2">
    <source>
        <dbReference type="ARBA" id="ARBA00022771"/>
    </source>
</evidence>
<dbReference type="Pfam" id="PF00533">
    <property type="entry name" value="BRCT"/>
    <property type="match status" value="1"/>
</dbReference>
<keyword evidence="2 4" id="KW-0863">Zinc-finger</keyword>
<dbReference type="GO" id="GO:0031431">
    <property type="term" value="C:Dbf4-dependent protein kinase complex"/>
    <property type="evidence" value="ECO:0007669"/>
    <property type="project" value="TreeGrafter"/>
</dbReference>
<dbReference type="RefSeq" id="XP_013244173.1">
    <property type="nucleotide sequence ID" value="XM_013388719.1"/>
</dbReference>
<dbReference type="GO" id="GO:0003676">
    <property type="term" value="F:nucleic acid binding"/>
    <property type="evidence" value="ECO:0007669"/>
    <property type="project" value="InterPro"/>
</dbReference>
<feature type="region of interest" description="Disordered" evidence="5">
    <location>
        <begin position="1"/>
        <end position="51"/>
    </location>
</feature>
<feature type="region of interest" description="Disordered" evidence="5">
    <location>
        <begin position="564"/>
        <end position="588"/>
    </location>
</feature>
<evidence type="ECO:0000259" key="6">
    <source>
        <dbReference type="PROSITE" id="PS50172"/>
    </source>
</evidence>
<dbReference type="Pfam" id="PF08630">
    <property type="entry name" value="Dfp1_Him1_M"/>
    <property type="match status" value="1"/>
</dbReference>
<dbReference type="InterPro" id="IPR006572">
    <property type="entry name" value="Znf_DBF"/>
</dbReference>
<dbReference type="PANTHER" id="PTHR15375:SF26">
    <property type="entry name" value="PROTEIN CHIFFON"/>
    <property type="match status" value="1"/>
</dbReference>
<dbReference type="SMART" id="SM00586">
    <property type="entry name" value="ZnF_DBF"/>
    <property type="match status" value="1"/>
</dbReference>
<evidence type="ECO:0000313" key="9">
    <source>
        <dbReference type="Proteomes" id="UP000027361"/>
    </source>
</evidence>
<keyword evidence="9" id="KW-1185">Reference proteome</keyword>
<dbReference type="CDD" id="cd00027">
    <property type="entry name" value="BRCT"/>
    <property type="match status" value="1"/>
</dbReference>
<dbReference type="Pfam" id="PF07535">
    <property type="entry name" value="zf-DBF"/>
    <property type="match status" value="1"/>
</dbReference>
<accession>A0A066W3H8</accession>
<evidence type="ECO:0000256" key="4">
    <source>
        <dbReference type="PROSITE-ProRule" id="PRU00600"/>
    </source>
</evidence>
<dbReference type="GO" id="GO:0010571">
    <property type="term" value="P:positive regulation of nuclear cell cycle DNA replication"/>
    <property type="evidence" value="ECO:0007669"/>
    <property type="project" value="TreeGrafter"/>
</dbReference>
<dbReference type="InterPro" id="IPR013939">
    <property type="entry name" value="Regulatory_Dfp1/Him1"/>
</dbReference>
<dbReference type="AlphaFoldDB" id="A0A066W3H8"/>
<dbReference type="HOGENOM" id="CLU_463952_0_0_1"/>
<dbReference type="InterPro" id="IPR036420">
    <property type="entry name" value="BRCT_dom_sf"/>
</dbReference>
<dbReference type="STRING" id="1037660.A0A066W3H8"/>
<dbReference type="InterPro" id="IPR001357">
    <property type="entry name" value="BRCT_dom"/>
</dbReference>
<sequence length="588" mass="66493">MAVTPKKRAVPLEQVHFRNTAPSPSKRSRSSKTESSMDVAADAPSTGTGENLAMSISGFTVRDQHPLPKQEAPGATTLLMGKDQQHGKKVIAKTNRSVTETTTRIDKYPRISEAERMAREKQRAVEMAAYRNKYRKAFPTFIFYLDDFNDAEKEELAARVEALGGHVEPFFSKSCTHLVSGRSSFSKREAAGKGSSRAGDTALRAKENMNLPVAARNSLPLNQVPIHSDRNPFDENARQQSNDVLTKAARLNIRIWVKQKFLTILDTLEDKVQLYQPPEVRHDLSHMLHQEKLHGTLERDLLAQRQDHYYFSKGCYYLLVEDATGEHRPIAIEEHKKTGPHHDPSWPVLYNDGEGRCPFTRCEAFRRRQQGPSQNAHQTLRRSVSLSQLRKPLFPPPADLNPLTTEMQRDYPLASGNSVAITSNWGSTTSALNEHAGAGGQAAMDPRVAQLSRRTMTMTPSGHKLGAMYPKERLGPVRQLLAMRAANKGANPLAGMRRSVSTNDAVQREREDKKPGYCENCRVKYDDFDEHIASRKHRKFAVNELHFVEIDSLISRVEREVVEKEDYDDHPFENPEWSDDHHSEEWSD</sequence>
<dbReference type="InterPro" id="IPR038545">
    <property type="entry name" value="Znf_DBF_sf"/>
</dbReference>
<dbReference type="Pfam" id="PF22437">
    <property type="entry name" value="DBF4_BRCT"/>
    <property type="match status" value="1"/>
</dbReference>
<comment type="caution">
    <text evidence="8">The sequence shown here is derived from an EMBL/GenBank/DDBJ whole genome shotgun (WGS) entry which is preliminary data.</text>
</comment>
<dbReference type="OMA" id="GMKIWAI"/>
<dbReference type="Proteomes" id="UP000027361">
    <property type="component" value="Unassembled WGS sequence"/>
</dbReference>
<organism evidence="8 9">
    <name type="scientific">Tilletiaria anomala (strain ATCC 24038 / CBS 436.72 / UBC 951)</name>
    <dbReference type="NCBI Taxonomy" id="1037660"/>
    <lineage>
        <taxon>Eukaryota</taxon>
        <taxon>Fungi</taxon>
        <taxon>Dikarya</taxon>
        <taxon>Basidiomycota</taxon>
        <taxon>Ustilaginomycotina</taxon>
        <taxon>Exobasidiomycetes</taxon>
        <taxon>Georgefischeriales</taxon>
        <taxon>Tilletiariaceae</taxon>
        <taxon>Tilletiaria</taxon>
    </lineage>
</organism>
<name>A0A066W3H8_TILAU</name>
<dbReference type="FunFam" id="6.10.250.3410:FF:000001">
    <property type="entry name" value="Protein DBF4 homolog A"/>
    <property type="match status" value="1"/>
</dbReference>
<dbReference type="InterPro" id="IPR055116">
    <property type="entry name" value="DBF4_BRCT"/>
</dbReference>
<dbReference type="OrthoDB" id="21380at2759"/>
<keyword evidence="3" id="KW-0862">Zinc</keyword>
<proteinExistence type="predicted"/>
<feature type="domain" description="BRCT" evidence="6">
    <location>
        <begin position="133"/>
        <end position="188"/>
    </location>
</feature>
<keyword evidence="1" id="KW-0479">Metal-binding</keyword>
<reference evidence="8 9" key="1">
    <citation type="submission" date="2014-05" db="EMBL/GenBank/DDBJ databases">
        <title>Draft genome sequence of a rare smut relative, Tilletiaria anomala UBC 951.</title>
        <authorList>
            <consortium name="DOE Joint Genome Institute"/>
            <person name="Toome M."/>
            <person name="Kuo A."/>
            <person name="Henrissat B."/>
            <person name="Lipzen A."/>
            <person name="Tritt A."/>
            <person name="Yoshinaga Y."/>
            <person name="Zane M."/>
            <person name="Barry K."/>
            <person name="Grigoriev I.V."/>
            <person name="Spatafora J.W."/>
            <person name="Aimea M.C."/>
        </authorList>
    </citation>
    <scope>NUCLEOTIDE SEQUENCE [LARGE SCALE GENOMIC DNA]</scope>
    <source>
        <strain evidence="8 9">UBC 951</strain>
    </source>
</reference>
<dbReference type="GeneID" id="25264167"/>
<dbReference type="Gene3D" id="6.10.250.3410">
    <property type="entry name" value="DBF zinc finger"/>
    <property type="match status" value="1"/>
</dbReference>
<dbReference type="EMBL" id="JMSN01000024">
    <property type="protein sequence ID" value="KDN48517.1"/>
    <property type="molecule type" value="Genomic_DNA"/>
</dbReference>
<evidence type="ECO:0000313" key="8">
    <source>
        <dbReference type="EMBL" id="KDN48517.1"/>
    </source>
</evidence>
<dbReference type="SUPFAM" id="SSF52113">
    <property type="entry name" value="BRCT domain"/>
    <property type="match status" value="1"/>
</dbReference>
<gene>
    <name evidence="8" type="ORF">K437DRAFT_255491</name>
</gene>
<dbReference type="InterPro" id="IPR051590">
    <property type="entry name" value="Replication_Regulatory_Kinase"/>
</dbReference>
<evidence type="ECO:0000256" key="5">
    <source>
        <dbReference type="SAM" id="MobiDB-lite"/>
    </source>
</evidence>
<evidence type="ECO:0008006" key="10">
    <source>
        <dbReference type="Google" id="ProtNLM"/>
    </source>
</evidence>
<feature type="domain" description="DBF4-type" evidence="7">
    <location>
        <begin position="511"/>
        <end position="560"/>
    </location>
</feature>
<dbReference type="Gene3D" id="3.40.50.10190">
    <property type="entry name" value="BRCT domain"/>
    <property type="match status" value="1"/>
</dbReference>
<dbReference type="InParanoid" id="A0A066W3H8"/>
<dbReference type="PANTHER" id="PTHR15375">
    <property type="entry name" value="ACTIVATOR OF S-PHASE KINASE-RELATED"/>
    <property type="match status" value="1"/>
</dbReference>
<dbReference type="FunCoup" id="A0A066W3H8">
    <property type="interactions" value="62"/>
</dbReference>
<protein>
    <recommendedName>
        <fullName evidence="10">DBF4-type domain-containing protein</fullName>
    </recommendedName>
</protein>
<dbReference type="PROSITE" id="PS50172">
    <property type="entry name" value="BRCT"/>
    <property type="match status" value="1"/>
</dbReference>
<dbReference type="GO" id="GO:0043539">
    <property type="term" value="F:protein serine/threonine kinase activator activity"/>
    <property type="evidence" value="ECO:0007669"/>
    <property type="project" value="TreeGrafter"/>
</dbReference>
<evidence type="ECO:0000259" key="7">
    <source>
        <dbReference type="PROSITE" id="PS51265"/>
    </source>
</evidence>
<evidence type="ECO:0000256" key="3">
    <source>
        <dbReference type="ARBA" id="ARBA00022833"/>
    </source>
</evidence>
<dbReference type="GO" id="GO:1901987">
    <property type="term" value="P:regulation of cell cycle phase transition"/>
    <property type="evidence" value="ECO:0007669"/>
    <property type="project" value="TreeGrafter"/>
</dbReference>
<evidence type="ECO:0000256" key="1">
    <source>
        <dbReference type="ARBA" id="ARBA00022723"/>
    </source>
</evidence>
<dbReference type="PROSITE" id="PS51265">
    <property type="entry name" value="ZF_DBF4"/>
    <property type="match status" value="1"/>
</dbReference>